<dbReference type="EMBL" id="JACHXU010000052">
    <property type="protein sequence ID" value="MBB3210700.1"/>
    <property type="molecule type" value="Genomic_DNA"/>
</dbReference>
<proteinExistence type="predicted"/>
<dbReference type="Proteomes" id="UP000536179">
    <property type="component" value="Unassembled WGS sequence"/>
</dbReference>
<sequence length="189" mass="20420">MKSSAENARKIVEQLGGSLNGTSVYLDEASERVTDTDIETILVHLKNLPKFSLGVADSDITDQTLHRLSAYPNLVDLCLTGTSVTDAGVRSLSDLHNLKSLILNETAVTDAGLASLHGLPNLARLGLGPNVTDQSVDTLHSFPNLRWLILEPRQRCQFTDTAFATIKSEMQSVHILLGGSDPNSDNELV</sequence>
<dbReference type="SUPFAM" id="SSF52047">
    <property type="entry name" value="RNI-like"/>
    <property type="match status" value="1"/>
</dbReference>
<dbReference type="PANTHER" id="PTHR13318">
    <property type="entry name" value="PARTNER OF PAIRED, ISOFORM B-RELATED"/>
    <property type="match status" value="1"/>
</dbReference>
<gene>
    <name evidence="1" type="ORF">FHS27_006548</name>
</gene>
<dbReference type="RefSeq" id="WP_184310181.1">
    <property type="nucleotide sequence ID" value="NZ_JACHXU010000052.1"/>
</dbReference>
<keyword evidence="2" id="KW-1185">Reference proteome</keyword>
<evidence type="ECO:0000313" key="2">
    <source>
        <dbReference type="Proteomes" id="UP000536179"/>
    </source>
</evidence>
<organism evidence="1 2">
    <name type="scientific">Aporhodopirellula rubra</name>
    <dbReference type="NCBI Taxonomy" id="980271"/>
    <lineage>
        <taxon>Bacteria</taxon>
        <taxon>Pseudomonadati</taxon>
        <taxon>Planctomycetota</taxon>
        <taxon>Planctomycetia</taxon>
        <taxon>Pirellulales</taxon>
        <taxon>Pirellulaceae</taxon>
        <taxon>Aporhodopirellula</taxon>
    </lineage>
</organism>
<name>A0A7W5HA20_9BACT</name>
<dbReference type="GO" id="GO:0019005">
    <property type="term" value="C:SCF ubiquitin ligase complex"/>
    <property type="evidence" value="ECO:0007669"/>
    <property type="project" value="TreeGrafter"/>
</dbReference>
<dbReference type="GO" id="GO:0031146">
    <property type="term" value="P:SCF-dependent proteasomal ubiquitin-dependent protein catabolic process"/>
    <property type="evidence" value="ECO:0007669"/>
    <property type="project" value="TreeGrafter"/>
</dbReference>
<evidence type="ECO:0000313" key="1">
    <source>
        <dbReference type="EMBL" id="MBB3210700.1"/>
    </source>
</evidence>
<comment type="caution">
    <text evidence="1">The sequence shown here is derived from an EMBL/GenBank/DDBJ whole genome shotgun (WGS) entry which is preliminary data.</text>
</comment>
<accession>A0A7W5HA20</accession>
<dbReference type="AlphaFoldDB" id="A0A7W5HA20"/>
<dbReference type="Gene3D" id="3.80.10.10">
    <property type="entry name" value="Ribonuclease Inhibitor"/>
    <property type="match status" value="1"/>
</dbReference>
<reference evidence="1 2" key="1">
    <citation type="submission" date="2020-08" db="EMBL/GenBank/DDBJ databases">
        <title>Genomic Encyclopedia of Type Strains, Phase III (KMG-III): the genomes of soil and plant-associated and newly described type strains.</title>
        <authorList>
            <person name="Whitman W."/>
        </authorList>
    </citation>
    <scope>NUCLEOTIDE SEQUENCE [LARGE SCALE GENOMIC DNA]</scope>
    <source>
        <strain evidence="1 2">CECT 8075</strain>
    </source>
</reference>
<dbReference type="InterPro" id="IPR032675">
    <property type="entry name" value="LRR_dom_sf"/>
</dbReference>
<evidence type="ECO:0008006" key="3">
    <source>
        <dbReference type="Google" id="ProtNLM"/>
    </source>
</evidence>
<protein>
    <recommendedName>
        <fullName evidence="3">Leucine Rich repeats (2 copies)</fullName>
    </recommendedName>
</protein>